<protein>
    <submittedName>
        <fullName evidence="8">Methyl-accepting chemotaxis protein</fullName>
    </submittedName>
</protein>
<dbReference type="OrthoDB" id="7054443at2"/>
<dbReference type="GO" id="GO:0004888">
    <property type="term" value="F:transmembrane signaling receptor activity"/>
    <property type="evidence" value="ECO:0007669"/>
    <property type="project" value="InterPro"/>
</dbReference>
<sequence length="563" mass="61186">MLSYFKIAHKVYLLGFFLLGAILIMGGFALHQMNKIGVELVDIAERDIPLTKALTVLTEHQLEQAIMFERALIKAIRVEQNLAPMSAFVEYKNKVEKISIKVEKEIMEVEQFIAAAIPKLHSSKAKAKFAAKLAELKKVEDSYHSLVDEVKETMRLGSQGDIETMLVYSKKVEKHEDEIDKSLIKILDDVQSFTLASALQAEEDEKFAIKWMSVIAVVSLVFGIIMPIWIAKAIRNPIVTLIGRLQQVAQGDGDLTIRLDSSARDETGTVASAFNTFLGVLTGTISVVSSKAAELGKSSESALGAMQRTLANVEKQHRDIEQVATAINEMNATTQEVATSTANASAVTDAAKKHVVDGQRESLEIQKIIEELTNEVTSSSGVIENLVSETNNIGTVLESIQGIAEQTNLLALNAAIEAARAGETGRGFAVVADEVRSLAQRTQDATVDIQQLVDRLQSEAKNAVTSMQKGTTTAQLCLEKSTQSANTFLLAAESVNEIAGLNVQIATAAEEQAVVVKDLDANLTNIKLLSEETAEDSRHTASASETIAKNVIDLHQNLNKFQI</sequence>
<keyword evidence="5" id="KW-1133">Transmembrane helix</keyword>
<keyword evidence="9" id="KW-1185">Reference proteome</keyword>
<evidence type="ECO:0000256" key="1">
    <source>
        <dbReference type="ARBA" id="ARBA00004370"/>
    </source>
</evidence>
<evidence type="ECO:0000256" key="3">
    <source>
        <dbReference type="ARBA" id="ARBA00029447"/>
    </source>
</evidence>
<name>A0A3R9EIM0_9VIBR</name>
<dbReference type="PANTHER" id="PTHR32089">
    <property type="entry name" value="METHYL-ACCEPTING CHEMOTAXIS PROTEIN MCPB"/>
    <property type="match status" value="1"/>
</dbReference>
<accession>A0A3R9EIM0</accession>
<evidence type="ECO:0000256" key="4">
    <source>
        <dbReference type="PROSITE-ProRule" id="PRU00284"/>
    </source>
</evidence>
<organism evidence="8 9">
    <name type="scientific">Vibrio pectenicida</name>
    <dbReference type="NCBI Taxonomy" id="62763"/>
    <lineage>
        <taxon>Bacteria</taxon>
        <taxon>Pseudomonadati</taxon>
        <taxon>Pseudomonadota</taxon>
        <taxon>Gammaproteobacteria</taxon>
        <taxon>Vibrionales</taxon>
        <taxon>Vibrionaceae</taxon>
        <taxon>Vibrio</taxon>
    </lineage>
</organism>
<dbReference type="PROSITE" id="PS50111">
    <property type="entry name" value="CHEMOTAXIS_TRANSDUC_2"/>
    <property type="match status" value="1"/>
</dbReference>
<dbReference type="AlphaFoldDB" id="A0A3R9EIM0"/>
<dbReference type="PRINTS" id="PR00260">
    <property type="entry name" value="CHEMTRNSDUCR"/>
</dbReference>
<evidence type="ECO:0000259" key="6">
    <source>
        <dbReference type="PROSITE" id="PS50111"/>
    </source>
</evidence>
<evidence type="ECO:0000256" key="5">
    <source>
        <dbReference type="SAM" id="Phobius"/>
    </source>
</evidence>
<gene>
    <name evidence="8" type="ORF">EJA03_04120</name>
</gene>
<dbReference type="PANTHER" id="PTHR32089:SF120">
    <property type="entry name" value="METHYL-ACCEPTING CHEMOTAXIS PROTEIN TLPQ"/>
    <property type="match status" value="1"/>
</dbReference>
<dbReference type="FunFam" id="1.10.287.950:FF:000001">
    <property type="entry name" value="Methyl-accepting chemotaxis sensory transducer"/>
    <property type="match status" value="1"/>
</dbReference>
<comment type="caution">
    <text evidence="8">The sequence shown here is derived from an EMBL/GenBank/DDBJ whole genome shotgun (WGS) entry which is preliminary data.</text>
</comment>
<evidence type="ECO:0000256" key="2">
    <source>
        <dbReference type="ARBA" id="ARBA00023224"/>
    </source>
</evidence>
<dbReference type="SMART" id="SM00283">
    <property type="entry name" value="MA"/>
    <property type="match status" value="1"/>
</dbReference>
<evidence type="ECO:0000313" key="9">
    <source>
        <dbReference type="Proteomes" id="UP000269041"/>
    </source>
</evidence>
<feature type="transmembrane region" description="Helical" evidence="5">
    <location>
        <begin position="12"/>
        <end position="30"/>
    </location>
</feature>
<dbReference type="GO" id="GO:0006935">
    <property type="term" value="P:chemotaxis"/>
    <property type="evidence" value="ECO:0007669"/>
    <property type="project" value="InterPro"/>
</dbReference>
<dbReference type="SMART" id="SM00304">
    <property type="entry name" value="HAMP"/>
    <property type="match status" value="1"/>
</dbReference>
<comment type="similarity">
    <text evidence="3">Belongs to the methyl-accepting chemotaxis (MCP) protein family.</text>
</comment>
<dbReference type="InterPro" id="IPR003660">
    <property type="entry name" value="HAMP_dom"/>
</dbReference>
<comment type="subcellular location">
    <subcellularLocation>
        <location evidence="1">Membrane</location>
    </subcellularLocation>
</comment>
<dbReference type="CDD" id="cd11386">
    <property type="entry name" value="MCP_signal"/>
    <property type="match status" value="1"/>
</dbReference>
<dbReference type="Pfam" id="PF00015">
    <property type="entry name" value="MCPsignal"/>
    <property type="match status" value="1"/>
</dbReference>
<feature type="domain" description="Methyl-accepting transducer" evidence="6">
    <location>
        <begin position="291"/>
        <end position="527"/>
    </location>
</feature>
<reference evidence="8 9" key="1">
    <citation type="submission" date="2018-12" db="EMBL/GenBank/DDBJ databases">
        <title>Genomic taxonomy of the Vibrionaceae family.</title>
        <authorList>
            <person name="Gomez-Gil B."/>
            <person name="Enciso-Ibarra K."/>
        </authorList>
    </citation>
    <scope>NUCLEOTIDE SEQUENCE [LARGE SCALE GENOMIC DNA]</scope>
    <source>
        <strain evidence="8 9">CAIM 594</strain>
    </source>
</reference>
<feature type="domain" description="HAMP" evidence="7">
    <location>
        <begin position="232"/>
        <end position="286"/>
    </location>
</feature>
<proteinExistence type="inferred from homology"/>
<dbReference type="GO" id="GO:0007165">
    <property type="term" value="P:signal transduction"/>
    <property type="evidence" value="ECO:0007669"/>
    <property type="project" value="UniProtKB-KW"/>
</dbReference>
<dbReference type="Gene3D" id="1.10.287.950">
    <property type="entry name" value="Methyl-accepting chemotaxis protein"/>
    <property type="match status" value="1"/>
</dbReference>
<dbReference type="InterPro" id="IPR004089">
    <property type="entry name" value="MCPsignal_dom"/>
</dbReference>
<evidence type="ECO:0000259" key="7">
    <source>
        <dbReference type="PROSITE" id="PS50885"/>
    </source>
</evidence>
<dbReference type="Proteomes" id="UP000269041">
    <property type="component" value="Unassembled WGS sequence"/>
</dbReference>
<dbReference type="GO" id="GO:0016020">
    <property type="term" value="C:membrane"/>
    <property type="evidence" value="ECO:0007669"/>
    <property type="project" value="UniProtKB-SubCell"/>
</dbReference>
<dbReference type="CDD" id="cd06225">
    <property type="entry name" value="HAMP"/>
    <property type="match status" value="1"/>
</dbReference>
<keyword evidence="5" id="KW-0472">Membrane</keyword>
<dbReference type="PROSITE" id="PS50885">
    <property type="entry name" value="HAMP"/>
    <property type="match status" value="1"/>
</dbReference>
<feature type="transmembrane region" description="Helical" evidence="5">
    <location>
        <begin position="211"/>
        <end position="230"/>
    </location>
</feature>
<dbReference type="RefSeq" id="WP_125319976.1">
    <property type="nucleotide sequence ID" value="NZ_AP024890.1"/>
</dbReference>
<dbReference type="SUPFAM" id="SSF58104">
    <property type="entry name" value="Methyl-accepting chemotaxis protein (MCP) signaling domain"/>
    <property type="match status" value="1"/>
</dbReference>
<keyword evidence="2 4" id="KW-0807">Transducer</keyword>
<dbReference type="EMBL" id="RSFA01000011">
    <property type="protein sequence ID" value="RSD32323.1"/>
    <property type="molecule type" value="Genomic_DNA"/>
</dbReference>
<evidence type="ECO:0000313" key="8">
    <source>
        <dbReference type="EMBL" id="RSD32323.1"/>
    </source>
</evidence>
<dbReference type="InterPro" id="IPR004090">
    <property type="entry name" value="Chemotax_Me-accpt_rcpt"/>
</dbReference>
<keyword evidence="5" id="KW-0812">Transmembrane</keyword>
<dbReference type="Pfam" id="PF00672">
    <property type="entry name" value="HAMP"/>
    <property type="match status" value="1"/>
</dbReference>